<sequence length="548" mass="61024">MLTNSNARPTVTLGKRNPLLIPEVACMVLNFVSASRDGCNLAKVCRLLFQSLIPRLWRTVRSIEQLLGLIPGAVVTQKRTKTNSNKITVRIPELALDKPWERYWIYSPHVRTLRMLASKDVIHVHGWNVLFAKREGFEGSLLPNLESLVTDQPTTGFNPVDYLALFALFLSPSIKNLGFADYLASYRPRFGPEFHSLSAMLLINNLAASRGIALPSHYNRPVRLIIARSGLGLYKGCPGWLESTPVLTNLTWLNIHISAVLVGSGEGLVVLGHLPRLDDLALVGTLGSNSHSGSISQGELIPIPSGLFPSLRILRLEKMSSTRIFYHIWNSDTMVSKLEMATIRFDYKFCPVARNEIECQVIPLLNSKSPNLKVVGLATTIKTDGSNNTEVSRLELLPTLLSRLSVSALSLNICPGSGQNQNTSLAYSLPNRVFPLLIHLDAFIPLSCCELRALAALLPNLKHISVLLSSEEFEYADMGNEPVSLQPILVHIRHIKHRHLGESGAKYLEENRPQITRFIKSIWPNLSYLDIGDKECIHVYRAFSIIRL</sequence>
<organism evidence="1 2">
    <name type="scientific">Rhizoctonia solani</name>
    <dbReference type="NCBI Taxonomy" id="456999"/>
    <lineage>
        <taxon>Eukaryota</taxon>
        <taxon>Fungi</taxon>
        <taxon>Dikarya</taxon>
        <taxon>Basidiomycota</taxon>
        <taxon>Agaricomycotina</taxon>
        <taxon>Agaricomycetes</taxon>
        <taxon>Cantharellales</taxon>
        <taxon>Ceratobasidiaceae</taxon>
        <taxon>Rhizoctonia</taxon>
    </lineage>
</organism>
<proteinExistence type="predicted"/>
<accession>A0A8H3CGA5</accession>
<dbReference type="EMBL" id="CAJMWT010003886">
    <property type="protein sequence ID" value="CAE6480575.1"/>
    <property type="molecule type" value="Genomic_DNA"/>
</dbReference>
<evidence type="ECO:0000313" key="2">
    <source>
        <dbReference type="Proteomes" id="UP000663843"/>
    </source>
</evidence>
<name>A0A8H3CGA5_9AGAM</name>
<evidence type="ECO:0000313" key="1">
    <source>
        <dbReference type="EMBL" id="CAE6480575.1"/>
    </source>
</evidence>
<dbReference type="Proteomes" id="UP000663843">
    <property type="component" value="Unassembled WGS sequence"/>
</dbReference>
<gene>
    <name evidence="1" type="ORF">RDB_LOCUS117633</name>
</gene>
<comment type="caution">
    <text evidence="1">The sequence shown here is derived from an EMBL/GenBank/DDBJ whole genome shotgun (WGS) entry which is preliminary data.</text>
</comment>
<protein>
    <submittedName>
        <fullName evidence="1">Uncharacterized protein</fullName>
    </submittedName>
</protein>
<reference evidence="1" key="1">
    <citation type="submission" date="2021-01" db="EMBL/GenBank/DDBJ databases">
        <authorList>
            <person name="Kaushik A."/>
        </authorList>
    </citation>
    <scope>NUCLEOTIDE SEQUENCE</scope>
    <source>
        <strain evidence="1">AG2-2IIIB</strain>
    </source>
</reference>
<dbReference type="AlphaFoldDB" id="A0A8H3CGA5"/>